<dbReference type="GeneID" id="41329684"/>
<dbReference type="KEGG" id="psyt:DSAG12_01691"/>
<dbReference type="InterPro" id="IPR006676">
    <property type="entry name" value="tRNA_splic"/>
</dbReference>
<feature type="domain" description="tRNA intron endonuclease N-terminal" evidence="2">
    <location>
        <begin position="32"/>
        <end position="109"/>
    </location>
</feature>
<dbReference type="InterPro" id="IPR016442">
    <property type="entry name" value="tRNA_splic_arch_short"/>
</dbReference>
<dbReference type="AlphaFoldDB" id="A0A5B9D9M5"/>
<dbReference type="GO" id="GO:0006388">
    <property type="term" value="P:tRNA splicing, via endonucleolytic cleavage and ligation"/>
    <property type="evidence" value="ECO:0007669"/>
    <property type="project" value="InterPro"/>
</dbReference>
<gene>
    <name evidence="3" type="primary">endA</name>
    <name evidence="3" type="ORF">DSAG12_01691</name>
</gene>
<evidence type="ECO:0000313" key="3">
    <source>
        <dbReference type="EMBL" id="QEE15864.1"/>
    </source>
</evidence>
<dbReference type="OrthoDB" id="46045at2157"/>
<dbReference type="RefSeq" id="WP_147662761.1">
    <property type="nucleotide sequence ID" value="NZ_CP042905.2"/>
</dbReference>
<dbReference type="InterPro" id="IPR006678">
    <property type="entry name" value="tRNA_intron_Endonuc_N"/>
</dbReference>
<dbReference type="GO" id="GO:0005737">
    <property type="term" value="C:cytoplasm"/>
    <property type="evidence" value="ECO:0007669"/>
    <property type="project" value="TreeGrafter"/>
</dbReference>
<dbReference type="SUPFAM" id="SSF55267">
    <property type="entry name" value="tRNA-intron endonuclease N-terminal domain-like"/>
    <property type="match status" value="1"/>
</dbReference>
<sequence>MSPLSNFIDPNLDQKELEKLLESGEFPKTPINATLIGSKIIVFNHYYASILYGFGRYFGIPIGIRKPKGHIFTKPLELTLFEALYLLKNKKIDIFLEKTKKKLSEEEFFQFACEKYPAFDDKYRIYEDLRDKKYVPRPGQKFGADFIVYRKGPGIDHSSFCIQVLANHSNISSIDVVRSARLATSVKKKFIMANPITKSYFSFKWYKP</sequence>
<dbReference type="CDD" id="cd22363">
    <property type="entry name" value="tRNA-intron_lyase_C"/>
    <property type="match status" value="1"/>
</dbReference>
<name>A0A5B9D9M5_9ARCH</name>
<feature type="domain" description="tRNA intron endonuclease catalytic" evidence="1">
    <location>
        <begin position="119"/>
        <end position="193"/>
    </location>
</feature>
<dbReference type="GO" id="GO:0000213">
    <property type="term" value="F:tRNA-intron lyase activity"/>
    <property type="evidence" value="ECO:0007669"/>
    <property type="project" value="UniProtKB-EC"/>
</dbReference>
<dbReference type="InterPro" id="IPR006677">
    <property type="entry name" value="tRNA_intron_Endonuc_cat-like"/>
</dbReference>
<dbReference type="Gene3D" id="3.40.1350.10">
    <property type="match status" value="1"/>
</dbReference>
<dbReference type="SUPFAM" id="SSF53032">
    <property type="entry name" value="tRNA-intron endonuclease catalytic domain-like"/>
    <property type="match status" value="1"/>
</dbReference>
<dbReference type="EMBL" id="CP042905">
    <property type="protein sequence ID" value="QEE15864.1"/>
    <property type="molecule type" value="Genomic_DNA"/>
</dbReference>
<organism evidence="3 4">
    <name type="scientific">Promethearchaeum syntrophicum</name>
    <dbReference type="NCBI Taxonomy" id="2594042"/>
    <lineage>
        <taxon>Archaea</taxon>
        <taxon>Promethearchaeati</taxon>
        <taxon>Promethearchaeota</taxon>
        <taxon>Promethearchaeia</taxon>
        <taxon>Promethearchaeales</taxon>
        <taxon>Promethearchaeaceae</taxon>
        <taxon>Promethearchaeum</taxon>
    </lineage>
</organism>
<dbReference type="InterPro" id="IPR036167">
    <property type="entry name" value="tRNA_intron_Endo_cat-like_sf"/>
</dbReference>
<reference evidence="3 4" key="1">
    <citation type="journal article" date="2020" name="Nature">
        <title>Isolation of an archaeon at the prokaryote-eukaryote interface.</title>
        <authorList>
            <person name="Imachi H."/>
            <person name="Nobu M.K."/>
            <person name="Nakahara N."/>
            <person name="Morono Y."/>
            <person name="Ogawara M."/>
            <person name="Takaki Y."/>
            <person name="Takano Y."/>
            <person name="Uematsu K."/>
            <person name="Ikuta T."/>
            <person name="Ito M."/>
            <person name="Matsui Y."/>
            <person name="Miyazaki M."/>
            <person name="Murata K."/>
            <person name="Saito Y."/>
            <person name="Sakai S."/>
            <person name="Song C."/>
            <person name="Tasumi E."/>
            <person name="Yamanaka Y."/>
            <person name="Yamaguchi T."/>
            <person name="Kamagata Y."/>
            <person name="Tamaki H."/>
            <person name="Takai K."/>
        </authorList>
    </citation>
    <scope>NUCLEOTIDE SEQUENCE [LARGE SCALE GENOMIC DNA]</scope>
    <source>
        <strain evidence="3 4">MK-D1</strain>
    </source>
</reference>
<keyword evidence="4" id="KW-1185">Reference proteome</keyword>
<dbReference type="GO" id="GO:0003676">
    <property type="term" value="F:nucleic acid binding"/>
    <property type="evidence" value="ECO:0007669"/>
    <property type="project" value="InterPro"/>
</dbReference>
<dbReference type="Pfam" id="PF02778">
    <property type="entry name" value="tRNA_int_endo_N"/>
    <property type="match status" value="1"/>
</dbReference>
<dbReference type="PIRSF" id="PIRSF005285">
    <property type="entry name" value="tRNA_splic_archaea"/>
    <property type="match status" value="1"/>
</dbReference>
<evidence type="ECO:0000259" key="1">
    <source>
        <dbReference type="Pfam" id="PF01974"/>
    </source>
</evidence>
<dbReference type="EC" id="4.6.1.16" evidence="3"/>
<proteinExistence type="predicted"/>
<dbReference type="InterPro" id="IPR011856">
    <property type="entry name" value="tRNA_endonuc-like_dom_sf"/>
</dbReference>
<reference evidence="3 4" key="2">
    <citation type="journal article" date="2024" name="Int. J. Syst. Evol. Microbiol.">
        <title>Promethearchaeum syntrophicum gen. nov., sp. nov., an anaerobic, obligately syntrophic archaeon, the first isolate of the lineage 'Asgard' archaea, and proposal of the new archaeal phylum Promethearchaeota phyl. nov. and kingdom Promethearchaeati regn. nov.</title>
        <authorList>
            <person name="Imachi H."/>
            <person name="Nobu M.K."/>
            <person name="Kato S."/>
            <person name="Takaki Y."/>
            <person name="Miyazaki M."/>
            <person name="Miyata M."/>
            <person name="Ogawara M."/>
            <person name="Saito Y."/>
            <person name="Sakai S."/>
            <person name="Tahara Y.O."/>
            <person name="Takano Y."/>
            <person name="Tasumi E."/>
            <person name="Uematsu K."/>
            <person name="Yoshimura T."/>
            <person name="Itoh T."/>
            <person name="Ohkuma M."/>
            <person name="Takai K."/>
        </authorList>
    </citation>
    <scope>NUCLEOTIDE SEQUENCE [LARGE SCALE GENOMIC DNA]</scope>
    <source>
        <strain evidence="3 4">MK-D1</strain>
    </source>
</reference>
<dbReference type="InterPro" id="IPR036740">
    <property type="entry name" value="tRNA_intron_Endonuc_N_sf"/>
</dbReference>
<dbReference type="Gene3D" id="3.40.1170.20">
    <property type="entry name" value="tRNA intron endonuclease, N-terminal domain"/>
    <property type="match status" value="1"/>
</dbReference>
<dbReference type="Pfam" id="PF01974">
    <property type="entry name" value="tRNA_int_endo"/>
    <property type="match status" value="1"/>
</dbReference>
<dbReference type="PANTHER" id="PTHR21227">
    <property type="entry name" value="TRNA-SPLICING ENDONUCLEASE SUBUNIT SEN2"/>
    <property type="match status" value="1"/>
</dbReference>
<keyword evidence="3" id="KW-0456">Lyase</keyword>
<accession>A0A5B9D9M5</accession>
<dbReference type="Proteomes" id="UP000321408">
    <property type="component" value="Chromosome"/>
</dbReference>
<dbReference type="NCBIfam" id="TIGR00324">
    <property type="entry name" value="endA"/>
    <property type="match status" value="1"/>
</dbReference>
<evidence type="ECO:0000259" key="2">
    <source>
        <dbReference type="Pfam" id="PF02778"/>
    </source>
</evidence>
<protein>
    <submittedName>
        <fullName evidence="3">tRNA-intron lyase</fullName>
        <ecNumber evidence="3">4.6.1.16</ecNumber>
    </submittedName>
</protein>
<evidence type="ECO:0000313" key="4">
    <source>
        <dbReference type="Proteomes" id="UP000321408"/>
    </source>
</evidence>
<dbReference type="PANTHER" id="PTHR21227:SF0">
    <property type="entry name" value="TRNA-SPLICING ENDONUCLEASE SUBUNIT SEN2"/>
    <property type="match status" value="1"/>
</dbReference>